<reference evidence="2 3" key="1">
    <citation type="submission" date="2022-12" db="EMBL/GenBank/DDBJ databases">
        <title>Draft genome sequence of Paenibacillus sp. dW9.</title>
        <authorList>
            <person name="Choi E.-W."/>
            <person name="Kim D.-U."/>
        </authorList>
    </citation>
    <scope>NUCLEOTIDE SEQUENCE [LARGE SCALE GENOMIC DNA]</scope>
    <source>
        <strain evidence="3">dW9</strain>
    </source>
</reference>
<name>A0ABT4Q8W0_9BACL</name>
<proteinExistence type="predicted"/>
<dbReference type="Proteomes" id="UP001527882">
    <property type="component" value="Unassembled WGS sequence"/>
</dbReference>
<comment type="caution">
    <text evidence="2">The sequence shown here is derived from an EMBL/GenBank/DDBJ whole genome shotgun (WGS) entry which is preliminary data.</text>
</comment>
<dbReference type="EMBL" id="JAQAGZ010000007">
    <property type="protein sequence ID" value="MCZ8513302.1"/>
    <property type="molecule type" value="Genomic_DNA"/>
</dbReference>
<dbReference type="Pfam" id="PF08924">
    <property type="entry name" value="Rv2525c_GlyHyd-like"/>
    <property type="match status" value="1"/>
</dbReference>
<dbReference type="InterPro" id="IPR015020">
    <property type="entry name" value="Rv2525c-like_Glyco_Hydro-like"/>
</dbReference>
<feature type="domain" description="Rv2525c-like glycoside hydrolase-like" evidence="1">
    <location>
        <begin position="18"/>
        <end position="198"/>
    </location>
</feature>
<protein>
    <submittedName>
        <fullName evidence="2">DUF1906 domain-containing protein</fullName>
    </submittedName>
</protein>
<accession>A0ABT4Q8W0</accession>
<evidence type="ECO:0000259" key="1">
    <source>
        <dbReference type="Pfam" id="PF08924"/>
    </source>
</evidence>
<evidence type="ECO:0000313" key="3">
    <source>
        <dbReference type="Proteomes" id="UP001527882"/>
    </source>
</evidence>
<dbReference type="RefSeq" id="WP_269881795.1">
    <property type="nucleotide sequence ID" value="NZ_JAQAGZ010000007.1"/>
</dbReference>
<organism evidence="2 3">
    <name type="scientific">Paenibacillus gyeongsangnamensis</name>
    <dbReference type="NCBI Taxonomy" id="3388067"/>
    <lineage>
        <taxon>Bacteria</taxon>
        <taxon>Bacillati</taxon>
        <taxon>Bacillota</taxon>
        <taxon>Bacilli</taxon>
        <taxon>Bacillales</taxon>
        <taxon>Paenibacillaceae</taxon>
        <taxon>Paenibacillus</taxon>
    </lineage>
</organism>
<gene>
    <name evidence="2" type="ORF">O9H85_12875</name>
</gene>
<dbReference type="InterPro" id="IPR017853">
    <property type="entry name" value="GH"/>
</dbReference>
<dbReference type="Gene3D" id="3.20.20.80">
    <property type="entry name" value="Glycosidases"/>
    <property type="match status" value="1"/>
</dbReference>
<keyword evidence="3" id="KW-1185">Reference proteome</keyword>
<dbReference type="SUPFAM" id="SSF51445">
    <property type="entry name" value="(Trans)glycosidases"/>
    <property type="match status" value="1"/>
</dbReference>
<sequence>MAEGIDRAAPFTTAAPLQCLKNSGFTFVGRYYSQSDWKNLTRAEAKRISSAGLWIVTVYQDANNTADYFTYDRGVSDCSTAIQRAGSVGQPFGTPIYFAVDFEVYAGDAALKQVEAYFEGVQDRMRQQAAENGGQKWELGVYGSYDAVEYIANWIQDVTYVWQTYTWSNGRIFSYNNLYQYLNDTTLSACRNAGTVDRVRSNGNGGGFQVS</sequence>
<evidence type="ECO:0000313" key="2">
    <source>
        <dbReference type="EMBL" id="MCZ8513302.1"/>
    </source>
</evidence>